<protein>
    <recommendedName>
        <fullName evidence="2">valine--tRNA ligase</fullName>
        <ecNumber evidence="2">6.1.1.9</ecNumber>
    </recommendedName>
    <alternativeName>
        <fullName evidence="8">Valyl-tRNA synthetase</fullName>
    </alternativeName>
</protein>
<dbReference type="GO" id="GO:0005524">
    <property type="term" value="F:ATP binding"/>
    <property type="evidence" value="ECO:0007669"/>
    <property type="project" value="UniProtKB-KW"/>
</dbReference>
<evidence type="ECO:0000256" key="8">
    <source>
        <dbReference type="ARBA" id="ARBA00029936"/>
    </source>
</evidence>
<evidence type="ECO:0000313" key="12">
    <source>
        <dbReference type="Proteomes" id="UP000237347"/>
    </source>
</evidence>
<keyword evidence="7" id="KW-0030">Aminoacyl-tRNA synthetase</keyword>
<gene>
    <name evidence="11" type="primary">TWN2_2</name>
    <name evidence="11" type="ORF">CFP56_036957</name>
</gene>
<dbReference type="InterPro" id="IPR002300">
    <property type="entry name" value="aa-tRNA-synth_Ia"/>
</dbReference>
<keyword evidence="12" id="KW-1185">Reference proteome</keyword>
<evidence type="ECO:0000256" key="3">
    <source>
        <dbReference type="ARBA" id="ARBA00022598"/>
    </source>
</evidence>
<dbReference type="GO" id="GO:0004832">
    <property type="term" value="F:valine-tRNA ligase activity"/>
    <property type="evidence" value="ECO:0007669"/>
    <property type="project" value="UniProtKB-EC"/>
</dbReference>
<dbReference type="InterPro" id="IPR002303">
    <property type="entry name" value="Valyl-tRNA_ligase"/>
</dbReference>
<evidence type="ECO:0000256" key="4">
    <source>
        <dbReference type="ARBA" id="ARBA00022741"/>
    </source>
</evidence>
<sequence>MTIPTPGLYTEHYYPPTSSSSDPLGPSVGIDTPQPNTDVPDENPPPQPSPPQGIDAAVTLVLNFKGPSTTAVILKFELMYAPILNIRPELQASLEPCSVAVHEFRIPPNALLGMHSYCPVHFDASHAVLLDISVHVSSLRTGSYIPPLKVPSATWAVEDDSDQDFDGSNKQCKEGQDVLPEQIKAVRLDSAGFHGTHRPKSSSSANVRKLYLHLMIHDAHGRKMSRSLGNVIDPLEVINGISFEGLHKSLEDGVSSVVA</sequence>
<dbReference type="EC" id="6.1.1.9" evidence="2"/>
<comment type="caution">
    <text evidence="11">The sequence shown here is derived from an EMBL/GenBank/DDBJ whole genome shotgun (WGS) entry which is preliminary data.</text>
</comment>
<evidence type="ECO:0000256" key="2">
    <source>
        <dbReference type="ARBA" id="ARBA00013169"/>
    </source>
</evidence>
<dbReference type="Pfam" id="PF12394">
    <property type="entry name" value="DUF3657"/>
    <property type="match status" value="1"/>
</dbReference>
<dbReference type="PANTHER" id="PTHR11946">
    <property type="entry name" value="VALYL-TRNA SYNTHETASES"/>
    <property type="match status" value="1"/>
</dbReference>
<evidence type="ECO:0000256" key="9">
    <source>
        <dbReference type="SAM" id="MobiDB-lite"/>
    </source>
</evidence>
<dbReference type="InterPro" id="IPR022122">
    <property type="entry name" value="DUF3657"/>
</dbReference>
<proteinExistence type="inferred from homology"/>
<dbReference type="Gene3D" id="3.40.50.620">
    <property type="entry name" value="HUPs"/>
    <property type="match status" value="1"/>
</dbReference>
<dbReference type="InterPro" id="IPR014729">
    <property type="entry name" value="Rossmann-like_a/b/a_fold"/>
</dbReference>
<evidence type="ECO:0000256" key="7">
    <source>
        <dbReference type="ARBA" id="ARBA00023146"/>
    </source>
</evidence>
<keyword evidence="3 11" id="KW-0436">Ligase</keyword>
<dbReference type="AlphaFoldDB" id="A0AAW0J5Y6"/>
<keyword evidence="4" id="KW-0547">Nucleotide-binding</keyword>
<evidence type="ECO:0000256" key="1">
    <source>
        <dbReference type="ARBA" id="ARBA00005594"/>
    </source>
</evidence>
<dbReference type="PANTHER" id="PTHR11946:SF109">
    <property type="entry name" value="VALINE--TRNA LIGASE"/>
    <property type="match status" value="1"/>
</dbReference>
<feature type="compositionally biased region" description="Pro residues" evidence="9">
    <location>
        <begin position="42"/>
        <end position="51"/>
    </location>
</feature>
<keyword evidence="6" id="KW-0648">Protein biosynthesis</keyword>
<keyword evidence="5" id="KW-0067">ATP-binding</keyword>
<comment type="similarity">
    <text evidence="1">Belongs to the class-I aminoacyl-tRNA synthetase family.</text>
</comment>
<evidence type="ECO:0000259" key="10">
    <source>
        <dbReference type="Pfam" id="PF00133"/>
    </source>
</evidence>
<evidence type="ECO:0000256" key="6">
    <source>
        <dbReference type="ARBA" id="ARBA00022917"/>
    </source>
</evidence>
<feature type="region of interest" description="Disordered" evidence="9">
    <location>
        <begin position="1"/>
        <end position="54"/>
    </location>
</feature>
<feature type="domain" description="Aminoacyl-tRNA synthetase class Ia" evidence="10">
    <location>
        <begin position="207"/>
        <end position="244"/>
    </location>
</feature>
<dbReference type="SUPFAM" id="SSF52374">
    <property type="entry name" value="Nucleotidylyl transferase"/>
    <property type="match status" value="1"/>
</dbReference>
<name>A0AAW0J5Y6_QUESU</name>
<dbReference type="GO" id="GO:0006438">
    <property type="term" value="P:valyl-tRNA aminoacylation"/>
    <property type="evidence" value="ECO:0007669"/>
    <property type="project" value="InterPro"/>
</dbReference>
<dbReference type="EMBL" id="PKMF04000675">
    <property type="protein sequence ID" value="KAK7822189.1"/>
    <property type="molecule type" value="Genomic_DNA"/>
</dbReference>
<dbReference type="Proteomes" id="UP000237347">
    <property type="component" value="Unassembled WGS sequence"/>
</dbReference>
<dbReference type="Pfam" id="PF00133">
    <property type="entry name" value="tRNA-synt_1"/>
    <property type="match status" value="1"/>
</dbReference>
<evidence type="ECO:0000256" key="5">
    <source>
        <dbReference type="ARBA" id="ARBA00022840"/>
    </source>
</evidence>
<organism evidence="11 12">
    <name type="scientific">Quercus suber</name>
    <name type="common">Cork oak</name>
    <dbReference type="NCBI Taxonomy" id="58331"/>
    <lineage>
        <taxon>Eukaryota</taxon>
        <taxon>Viridiplantae</taxon>
        <taxon>Streptophyta</taxon>
        <taxon>Embryophyta</taxon>
        <taxon>Tracheophyta</taxon>
        <taxon>Spermatophyta</taxon>
        <taxon>Magnoliopsida</taxon>
        <taxon>eudicotyledons</taxon>
        <taxon>Gunneridae</taxon>
        <taxon>Pentapetalae</taxon>
        <taxon>rosids</taxon>
        <taxon>fabids</taxon>
        <taxon>Fagales</taxon>
        <taxon>Fagaceae</taxon>
        <taxon>Quercus</taxon>
    </lineage>
</organism>
<evidence type="ECO:0000313" key="11">
    <source>
        <dbReference type="EMBL" id="KAK7822189.1"/>
    </source>
</evidence>
<accession>A0AAW0J5Y6</accession>
<reference evidence="11 12" key="1">
    <citation type="journal article" date="2018" name="Sci. Data">
        <title>The draft genome sequence of cork oak.</title>
        <authorList>
            <person name="Ramos A.M."/>
            <person name="Usie A."/>
            <person name="Barbosa P."/>
            <person name="Barros P.M."/>
            <person name="Capote T."/>
            <person name="Chaves I."/>
            <person name="Simoes F."/>
            <person name="Abreu I."/>
            <person name="Carrasquinho I."/>
            <person name="Faro C."/>
            <person name="Guimaraes J.B."/>
            <person name="Mendonca D."/>
            <person name="Nobrega F."/>
            <person name="Rodrigues L."/>
            <person name="Saibo N.J.M."/>
            <person name="Varela M.C."/>
            <person name="Egas C."/>
            <person name="Matos J."/>
            <person name="Miguel C.M."/>
            <person name="Oliveira M.M."/>
            <person name="Ricardo C.P."/>
            <person name="Goncalves S."/>
        </authorList>
    </citation>
    <scope>NUCLEOTIDE SEQUENCE [LARGE SCALE GENOMIC DNA]</scope>
    <source>
        <strain evidence="12">cv. HL8</strain>
    </source>
</reference>
<dbReference type="GO" id="GO:0005829">
    <property type="term" value="C:cytosol"/>
    <property type="evidence" value="ECO:0007669"/>
    <property type="project" value="TreeGrafter"/>
</dbReference>